<name>A0AAV1VC80_9STRA</name>
<organism evidence="1 2">
    <name type="scientific">Peronospora matthiolae</name>
    <dbReference type="NCBI Taxonomy" id="2874970"/>
    <lineage>
        <taxon>Eukaryota</taxon>
        <taxon>Sar</taxon>
        <taxon>Stramenopiles</taxon>
        <taxon>Oomycota</taxon>
        <taxon>Peronosporomycetes</taxon>
        <taxon>Peronosporales</taxon>
        <taxon>Peronosporaceae</taxon>
        <taxon>Peronospora</taxon>
    </lineage>
</organism>
<sequence>MVDRHAGIKSSLFKLQHQGNLKQHVLHKGSECILQSQFATAKC</sequence>
<evidence type="ECO:0000313" key="2">
    <source>
        <dbReference type="Proteomes" id="UP001162060"/>
    </source>
</evidence>
<dbReference type="EMBL" id="CAKLBY020000305">
    <property type="protein sequence ID" value="CAK7943947.1"/>
    <property type="molecule type" value="Genomic_DNA"/>
</dbReference>
<comment type="caution">
    <text evidence="1">The sequence shown here is derived from an EMBL/GenBank/DDBJ whole genome shotgun (WGS) entry which is preliminary data.</text>
</comment>
<protein>
    <submittedName>
        <fullName evidence="1">Uncharacterized protein</fullName>
    </submittedName>
</protein>
<accession>A0AAV1VC80</accession>
<proteinExistence type="predicted"/>
<evidence type="ECO:0000313" key="1">
    <source>
        <dbReference type="EMBL" id="CAK7943947.1"/>
    </source>
</evidence>
<gene>
    <name evidence="1" type="ORF">PM001_LOCUS29097</name>
</gene>
<reference evidence="1" key="1">
    <citation type="submission" date="2024-01" db="EMBL/GenBank/DDBJ databases">
        <authorList>
            <person name="Webb A."/>
        </authorList>
    </citation>
    <scope>NUCLEOTIDE SEQUENCE</scope>
    <source>
        <strain evidence="1">Pm1</strain>
    </source>
</reference>
<dbReference type="AlphaFoldDB" id="A0AAV1VC80"/>
<dbReference type="Proteomes" id="UP001162060">
    <property type="component" value="Unassembled WGS sequence"/>
</dbReference>